<dbReference type="InterPro" id="IPR001063">
    <property type="entry name" value="Ribosomal_uL22"/>
</dbReference>
<dbReference type="PANTHER" id="PTHR11593">
    <property type="entry name" value="60S RIBOSOMAL PROTEIN L17"/>
    <property type="match status" value="1"/>
</dbReference>
<proteinExistence type="inferred from homology"/>
<evidence type="ECO:0000313" key="8">
    <source>
        <dbReference type="Proteomes" id="UP000030854"/>
    </source>
</evidence>
<evidence type="ECO:0000256" key="6">
    <source>
        <dbReference type="RuleBase" id="RU004005"/>
    </source>
</evidence>
<accession>A0A0B1PAN8</accession>
<dbReference type="PROSITE" id="PS00464">
    <property type="entry name" value="RIBOSOMAL_L22"/>
    <property type="match status" value="1"/>
</dbReference>
<evidence type="ECO:0000313" key="7">
    <source>
        <dbReference type="EMBL" id="KHJ34041.1"/>
    </source>
</evidence>
<dbReference type="STRING" id="52586.A0A0B1PAN8"/>
<keyword evidence="8" id="KW-1185">Reference proteome</keyword>
<evidence type="ECO:0000256" key="4">
    <source>
        <dbReference type="ARBA" id="ARBA00035207"/>
    </source>
</evidence>
<organism evidence="7 8">
    <name type="scientific">Uncinula necator</name>
    <name type="common">Grape powdery mildew</name>
    <dbReference type="NCBI Taxonomy" id="52586"/>
    <lineage>
        <taxon>Eukaryota</taxon>
        <taxon>Fungi</taxon>
        <taxon>Dikarya</taxon>
        <taxon>Ascomycota</taxon>
        <taxon>Pezizomycotina</taxon>
        <taxon>Leotiomycetes</taxon>
        <taxon>Erysiphales</taxon>
        <taxon>Erysiphaceae</taxon>
        <taxon>Erysiphe</taxon>
    </lineage>
</organism>
<dbReference type="OMA" id="HCRTYRA"/>
<evidence type="ECO:0000256" key="2">
    <source>
        <dbReference type="ARBA" id="ARBA00022980"/>
    </source>
</evidence>
<dbReference type="InterPro" id="IPR018260">
    <property type="entry name" value="Ribosomal_uL22_CS"/>
</dbReference>
<name>A0A0B1PAN8_UNCNE</name>
<keyword evidence="3 6" id="KW-0687">Ribonucleoprotein</keyword>
<evidence type="ECO:0000256" key="5">
    <source>
        <dbReference type="ARBA" id="ARBA00035325"/>
    </source>
</evidence>
<dbReference type="FunFam" id="3.90.470.10:FF:000010">
    <property type="entry name" value="60S ribosomal protein L17"/>
    <property type="match status" value="1"/>
</dbReference>
<dbReference type="InterPro" id="IPR005721">
    <property type="entry name" value="Ribosomal_uL22_euk/arc"/>
</dbReference>
<dbReference type="Pfam" id="PF00237">
    <property type="entry name" value="Ribosomal_L22"/>
    <property type="match status" value="1"/>
</dbReference>
<dbReference type="GO" id="GO:0022625">
    <property type="term" value="C:cytosolic large ribosomal subunit"/>
    <property type="evidence" value="ECO:0007669"/>
    <property type="project" value="TreeGrafter"/>
</dbReference>
<dbReference type="NCBIfam" id="TIGR01038">
    <property type="entry name" value="uL22_arch_euk"/>
    <property type="match status" value="1"/>
</dbReference>
<reference evidence="7 8" key="1">
    <citation type="journal article" date="2014" name="BMC Genomics">
        <title>Adaptive genomic structural variation in the grape powdery mildew pathogen, Erysiphe necator.</title>
        <authorList>
            <person name="Jones L."/>
            <person name="Riaz S."/>
            <person name="Morales-Cruz A."/>
            <person name="Amrine K.C."/>
            <person name="McGuire B."/>
            <person name="Gubler W.D."/>
            <person name="Walker M.A."/>
            <person name="Cantu D."/>
        </authorList>
    </citation>
    <scope>NUCLEOTIDE SEQUENCE [LARGE SCALE GENOMIC DNA]</scope>
    <source>
        <strain evidence="8">c</strain>
    </source>
</reference>
<dbReference type="GO" id="GO:0003735">
    <property type="term" value="F:structural constituent of ribosome"/>
    <property type="evidence" value="ECO:0007669"/>
    <property type="project" value="InterPro"/>
</dbReference>
<dbReference type="PANTHER" id="PTHR11593:SF10">
    <property type="entry name" value="60S RIBOSOMAL PROTEIN L17"/>
    <property type="match status" value="1"/>
</dbReference>
<evidence type="ECO:0000256" key="3">
    <source>
        <dbReference type="ARBA" id="ARBA00023274"/>
    </source>
</evidence>
<gene>
    <name evidence="7" type="ORF">EV44_g1595</name>
</gene>
<dbReference type="Gene3D" id="3.90.470.10">
    <property type="entry name" value="Ribosomal protein L22/L17"/>
    <property type="match status" value="1"/>
</dbReference>
<protein>
    <recommendedName>
        <fullName evidence="4">Large ribosomal subunit protein uL22</fullName>
    </recommendedName>
    <alternativeName>
        <fullName evidence="5">60S ribosomal protein L17</fullName>
    </alternativeName>
</protein>
<dbReference type="EMBL" id="JNVN01001085">
    <property type="protein sequence ID" value="KHJ34041.1"/>
    <property type="molecule type" value="Genomic_DNA"/>
</dbReference>
<dbReference type="CDD" id="cd00336">
    <property type="entry name" value="Ribosomal_L22"/>
    <property type="match status" value="1"/>
</dbReference>
<dbReference type="GO" id="GO:0002181">
    <property type="term" value="P:cytoplasmic translation"/>
    <property type="evidence" value="ECO:0007669"/>
    <property type="project" value="TreeGrafter"/>
</dbReference>
<dbReference type="HOGENOM" id="CLU_083987_0_0_1"/>
<sequence>MSKSSPSRGAGVNAQHALHVWDSREDSHIPFLQDSHSSPRVSIVFVSTSLPLSTFFHEAPLDCPRENRVKGSILSQRTSDESKLLVQMVGCCLDFLEVVRYAATEISSARSARAHGSYLRVSFKNTRETAQAVNGWKLQRAVKFLQNVQEKTEAVPMRRYAGGTGRAAQGKQFGVTRARWPVKSAQFLLGLLKNAEANADTKGLDTGNLIIKHIQVNQAPKQRRRTYRAHGRINPYMSNPCHIELILTEGEEAVQKSQEVVGRELHLSSRQRGARHRRAITAA</sequence>
<evidence type="ECO:0000256" key="1">
    <source>
        <dbReference type="ARBA" id="ARBA00009451"/>
    </source>
</evidence>
<dbReference type="InterPro" id="IPR036394">
    <property type="entry name" value="Ribosomal_uL22_sf"/>
</dbReference>
<comment type="similarity">
    <text evidence="1 6">Belongs to the universal ribosomal protein uL22 family.</text>
</comment>
<dbReference type="AlphaFoldDB" id="A0A0B1PAN8"/>
<dbReference type="SUPFAM" id="SSF54843">
    <property type="entry name" value="Ribosomal protein L22"/>
    <property type="match status" value="1"/>
</dbReference>
<dbReference type="Proteomes" id="UP000030854">
    <property type="component" value="Unassembled WGS sequence"/>
</dbReference>
<keyword evidence="2 6" id="KW-0689">Ribosomal protein</keyword>
<comment type="caution">
    <text evidence="7">The sequence shown here is derived from an EMBL/GenBank/DDBJ whole genome shotgun (WGS) entry which is preliminary data.</text>
</comment>